<feature type="domain" description="LysM" evidence="2">
    <location>
        <begin position="110"/>
        <end position="153"/>
    </location>
</feature>
<dbReference type="CDD" id="cd00118">
    <property type="entry name" value="LysM"/>
    <property type="match status" value="1"/>
</dbReference>
<name>A0A1M6NVX3_9BACT</name>
<dbReference type="SUPFAM" id="SSF54106">
    <property type="entry name" value="LysM domain"/>
    <property type="match status" value="1"/>
</dbReference>
<feature type="compositionally biased region" description="Low complexity" evidence="1">
    <location>
        <begin position="56"/>
        <end position="75"/>
    </location>
</feature>
<dbReference type="SMART" id="SM00257">
    <property type="entry name" value="LysM"/>
    <property type="match status" value="1"/>
</dbReference>
<keyword evidence="4" id="KW-1185">Reference proteome</keyword>
<dbReference type="InParanoid" id="A0A1M6NVX3"/>
<dbReference type="RefSeq" id="WP_143184552.1">
    <property type="nucleotide sequence ID" value="NZ_FQYR01000005.1"/>
</dbReference>
<dbReference type="PROSITE" id="PS51257">
    <property type="entry name" value="PROKAR_LIPOPROTEIN"/>
    <property type="match status" value="1"/>
</dbReference>
<dbReference type="Proteomes" id="UP000184510">
    <property type="component" value="Unassembled WGS sequence"/>
</dbReference>
<proteinExistence type="predicted"/>
<reference evidence="3 4" key="1">
    <citation type="submission" date="2016-11" db="EMBL/GenBank/DDBJ databases">
        <authorList>
            <person name="Jaros S."/>
            <person name="Januszkiewicz K."/>
            <person name="Wedrychowicz H."/>
        </authorList>
    </citation>
    <scope>NUCLEOTIDE SEQUENCE [LARGE SCALE GENOMIC DNA]</scope>
    <source>
        <strain evidence="3 4">DSM 18772</strain>
    </source>
</reference>
<gene>
    <name evidence="3" type="ORF">SAMN02745181_2987</name>
</gene>
<dbReference type="Gene3D" id="3.10.350.10">
    <property type="entry name" value="LysM domain"/>
    <property type="match status" value="1"/>
</dbReference>
<dbReference type="OrthoDB" id="9811296at2"/>
<evidence type="ECO:0000256" key="1">
    <source>
        <dbReference type="SAM" id="MobiDB-lite"/>
    </source>
</evidence>
<dbReference type="AlphaFoldDB" id="A0A1M6NVX3"/>
<dbReference type="Pfam" id="PF01476">
    <property type="entry name" value="LysM"/>
    <property type="match status" value="1"/>
</dbReference>
<evidence type="ECO:0000313" key="3">
    <source>
        <dbReference type="EMBL" id="SHJ99835.1"/>
    </source>
</evidence>
<dbReference type="PANTHER" id="PTHR33734:SF22">
    <property type="entry name" value="MEMBRANE-BOUND LYTIC MUREIN TRANSGLYCOSYLASE D"/>
    <property type="match status" value="1"/>
</dbReference>
<dbReference type="PROSITE" id="PS51782">
    <property type="entry name" value="LYSM"/>
    <property type="match status" value="1"/>
</dbReference>
<feature type="region of interest" description="Disordered" evidence="1">
    <location>
        <begin position="56"/>
        <end position="85"/>
    </location>
</feature>
<organism evidence="3 4">
    <name type="scientific">Rubritalea squalenifaciens DSM 18772</name>
    <dbReference type="NCBI Taxonomy" id="1123071"/>
    <lineage>
        <taxon>Bacteria</taxon>
        <taxon>Pseudomonadati</taxon>
        <taxon>Verrucomicrobiota</taxon>
        <taxon>Verrucomicrobiia</taxon>
        <taxon>Verrucomicrobiales</taxon>
        <taxon>Rubritaleaceae</taxon>
        <taxon>Rubritalea</taxon>
    </lineage>
</organism>
<evidence type="ECO:0000259" key="2">
    <source>
        <dbReference type="PROSITE" id="PS51782"/>
    </source>
</evidence>
<dbReference type="PANTHER" id="PTHR33734">
    <property type="entry name" value="LYSM DOMAIN-CONTAINING GPI-ANCHORED PROTEIN 2"/>
    <property type="match status" value="1"/>
</dbReference>
<evidence type="ECO:0000313" key="4">
    <source>
        <dbReference type="Proteomes" id="UP000184510"/>
    </source>
</evidence>
<accession>A0A1M6NVX3</accession>
<dbReference type="STRING" id="1123071.SAMN02745181_2987"/>
<dbReference type="InterPro" id="IPR018392">
    <property type="entry name" value="LysM"/>
</dbReference>
<protein>
    <submittedName>
        <fullName evidence="3">LysM domain-containing protein</fullName>
    </submittedName>
</protein>
<dbReference type="InterPro" id="IPR036779">
    <property type="entry name" value="LysM_dom_sf"/>
</dbReference>
<sequence>MKIQLLILSTAAGLLFTSCEKFGGNASNPYGAPAAAPNNAGYANASNPYAAPMPNGETNAYANNNPNYLPNSGPNAAPYQPIPSAAPSVEPAGGNYIPSPGAAVPAGATTPHTIVAGDTLWGLARKYNTSVEAIQRANGMTNTIVQLGQTIQIPSN</sequence>
<dbReference type="EMBL" id="FQYR01000005">
    <property type="protein sequence ID" value="SHJ99835.1"/>
    <property type="molecule type" value="Genomic_DNA"/>
</dbReference>